<name>A0AAD9Q2J0_ACRCE</name>
<reference evidence="3" key="2">
    <citation type="journal article" date="2023" name="Science">
        <title>Genomic signatures of disease resistance in endangered staghorn corals.</title>
        <authorList>
            <person name="Vollmer S.V."/>
            <person name="Selwyn J.D."/>
            <person name="Despard B.A."/>
            <person name="Roesel C.L."/>
        </authorList>
    </citation>
    <scope>NUCLEOTIDE SEQUENCE</scope>
    <source>
        <strain evidence="3">K2</strain>
    </source>
</reference>
<dbReference type="PANTHER" id="PTHR37984">
    <property type="entry name" value="PROTEIN CBG26694"/>
    <property type="match status" value="1"/>
</dbReference>
<dbReference type="InterPro" id="IPR043128">
    <property type="entry name" value="Rev_trsase/Diguanyl_cyclase"/>
</dbReference>
<dbReference type="InterPro" id="IPR000477">
    <property type="entry name" value="RT_dom"/>
</dbReference>
<dbReference type="EMBL" id="JARQWQ010000076">
    <property type="protein sequence ID" value="KAK2553567.1"/>
    <property type="molecule type" value="Genomic_DNA"/>
</dbReference>
<feature type="domain" description="Reverse transcriptase/retrotransposon-derived protein RNase H-like" evidence="2">
    <location>
        <begin position="175"/>
        <end position="248"/>
    </location>
</feature>
<dbReference type="Proteomes" id="UP001249851">
    <property type="component" value="Unassembled WGS sequence"/>
</dbReference>
<feature type="domain" description="Reverse transcriptase" evidence="1">
    <location>
        <begin position="3"/>
        <end position="114"/>
    </location>
</feature>
<sequence length="252" mass="28240">MSGFTNTLLDNESSLVTTFHTPFGRYRWLRLPYGVSSGPEEYQGRQQEALGTLKGVCNIADDILIYGCGETHEQAEKDHVENLYHFLVRMREVKMNPAKWVFKTKNVMFMGFQLSPDGGSQSPSMVEAITEMPKPPDQQSSQCYLGSFLAIFCPRVSELVKPLRDLTHKDVPFKWTDAHDKAFADSKNLIAHALVLCYFNPLLPVTLQVDASAAGVGAALLQDNQPVAFYSDTPRATEKHMQLLRKNVLQNA</sequence>
<dbReference type="InterPro" id="IPR050951">
    <property type="entry name" value="Retrovirus_Pol_polyprotein"/>
</dbReference>
<organism evidence="3 4">
    <name type="scientific">Acropora cervicornis</name>
    <name type="common">Staghorn coral</name>
    <dbReference type="NCBI Taxonomy" id="6130"/>
    <lineage>
        <taxon>Eukaryota</taxon>
        <taxon>Metazoa</taxon>
        <taxon>Cnidaria</taxon>
        <taxon>Anthozoa</taxon>
        <taxon>Hexacorallia</taxon>
        <taxon>Scleractinia</taxon>
        <taxon>Astrocoeniina</taxon>
        <taxon>Acroporidae</taxon>
        <taxon>Acropora</taxon>
    </lineage>
</organism>
<dbReference type="AlphaFoldDB" id="A0AAD9Q2J0"/>
<evidence type="ECO:0000313" key="4">
    <source>
        <dbReference type="Proteomes" id="UP001249851"/>
    </source>
</evidence>
<keyword evidence="4" id="KW-1185">Reference proteome</keyword>
<reference evidence="3" key="1">
    <citation type="journal article" date="2023" name="G3 (Bethesda)">
        <title>Whole genome assembly and annotation of the endangered Caribbean coral Acropora cervicornis.</title>
        <authorList>
            <person name="Selwyn J.D."/>
            <person name="Vollmer S.V."/>
        </authorList>
    </citation>
    <scope>NUCLEOTIDE SEQUENCE</scope>
    <source>
        <strain evidence="3">K2</strain>
    </source>
</reference>
<dbReference type="PANTHER" id="PTHR37984:SF8">
    <property type="entry name" value="CCHC-TYPE DOMAIN-CONTAINING PROTEIN"/>
    <property type="match status" value="1"/>
</dbReference>
<dbReference type="SUPFAM" id="SSF56672">
    <property type="entry name" value="DNA/RNA polymerases"/>
    <property type="match status" value="1"/>
</dbReference>
<evidence type="ECO:0000313" key="3">
    <source>
        <dbReference type="EMBL" id="KAK2553567.1"/>
    </source>
</evidence>
<gene>
    <name evidence="3" type="ORF">P5673_025057</name>
</gene>
<evidence type="ECO:0000259" key="1">
    <source>
        <dbReference type="Pfam" id="PF00078"/>
    </source>
</evidence>
<proteinExistence type="predicted"/>
<dbReference type="InterPro" id="IPR041577">
    <property type="entry name" value="RT_RNaseH_2"/>
</dbReference>
<protein>
    <submittedName>
        <fullName evidence="3">Transposon Tf2-9 polyprotein</fullName>
    </submittedName>
</protein>
<dbReference type="InterPro" id="IPR043502">
    <property type="entry name" value="DNA/RNA_pol_sf"/>
</dbReference>
<evidence type="ECO:0000259" key="2">
    <source>
        <dbReference type="Pfam" id="PF17919"/>
    </source>
</evidence>
<dbReference type="Gene3D" id="3.30.70.270">
    <property type="match status" value="2"/>
</dbReference>
<dbReference type="Pfam" id="PF17919">
    <property type="entry name" value="RT_RNaseH_2"/>
    <property type="match status" value="1"/>
</dbReference>
<dbReference type="Pfam" id="PF00078">
    <property type="entry name" value="RVT_1"/>
    <property type="match status" value="1"/>
</dbReference>
<dbReference type="Gene3D" id="3.10.10.10">
    <property type="entry name" value="HIV Type 1 Reverse Transcriptase, subunit A, domain 1"/>
    <property type="match status" value="1"/>
</dbReference>
<comment type="caution">
    <text evidence="3">The sequence shown here is derived from an EMBL/GenBank/DDBJ whole genome shotgun (WGS) entry which is preliminary data.</text>
</comment>
<accession>A0AAD9Q2J0</accession>